<dbReference type="Proteomes" id="UP000635726">
    <property type="component" value="Unassembled WGS sequence"/>
</dbReference>
<feature type="chain" id="PRO_5037356787" evidence="5">
    <location>
        <begin position="23"/>
        <end position="383"/>
    </location>
</feature>
<dbReference type="InterPro" id="IPR028082">
    <property type="entry name" value="Peripla_BP_I"/>
</dbReference>
<keyword evidence="2" id="KW-0813">Transport</keyword>
<dbReference type="AlphaFoldDB" id="A0A917PGC2"/>
<evidence type="ECO:0000256" key="2">
    <source>
        <dbReference type="ARBA" id="ARBA00022448"/>
    </source>
</evidence>
<dbReference type="Gene3D" id="3.40.50.2300">
    <property type="match status" value="2"/>
</dbReference>
<name>A0A917PGC2_9DEIO</name>
<keyword evidence="4" id="KW-0029">Amino-acid transport</keyword>
<reference evidence="7" key="1">
    <citation type="journal article" date="2014" name="Int. J. Syst. Evol. Microbiol.">
        <title>Complete genome sequence of Corynebacterium casei LMG S-19264T (=DSM 44701T), isolated from a smear-ripened cheese.</title>
        <authorList>
            <consortium name="US DOE Joint Genome Institute (JGI-PGF)"/>
            <person name="Walter F."/>
            <person name="Albersmeier A."/>
            <person name="Kalinowski J."/>
            <person name="Ruckert C."/>
        </authorList>
    </citation>
    <scope>NUCLEOTIDE SEQUENCE</scope>
    <source>
        <strain evidence="7">JCM 14371</strain>
    </source>
</reference>
<keyword evidence="3 5" id="KW-0732">Signal</keyword>
<organism evidence="7 8">
    <name type="scientific">Deinococcus aquiradiocola</name>
    <dbReference type="NCBI Taxonomy" id="393059"/>
    <lineage>
        <taxon>Bacteria</taxon>
        <taxon>Thermotogati</taxon>
        <taxon>Deinococcota</taxon>
        <taxon>Deinococci</taxon>
        <taxon>Deinococcales</taxon>
        <taxon>Deinococcaceae</taxon>
        <taxon>Deinococcus</taxon>
    </lineage>
</organism>
<evidence type="ECO:0000313" key="8">
    <source>
        <dbReference type="Proteomes" id="UP000635726"/>
    </source>
</evidence>
<reference evidence="7" key="2">
    <citation type="submission" date="2020-09" db="EMBL/GenBank/DDBJ databases">
        <authorList>
            <person name="Sun Q."/>
            <person name="Ohkuma M."/>
        </authorList>
    </citation>
    <scope>NUCLEOTIDE SEQUENCE</scope>
    <source>
        <strain evidence="7">JCM 14371</strain>
    </source>
</reference>
<dbReference type="EMBL" id="BMOE01000006">
    <property type="protein sequence ID" value="GGJ76148.1"/>
    <property type="molecule type" value="Genomic_DNA"/>
</dbReference>
<dbReference type="PANTHER" id="PTHR47151">
    <property type="entry name" value="LEU/ILE/VAL-BINDING ABC TRANSPORTER SUBUNIT"/>
    <property type="match status" value="1"/>
</dbReference>
<dbReference type="CDD" id="cd06342">
    <property type="entry name" value="PBP1_ABC_LIVBP-like"/>
    <property type="match status" value="1"/>
</dbReference>
<comment type="similarity">
    <text evidence="1">Belongs to the leucine-binding protein family.</text>
</comment>
<evidence type="ECO:0000256" key="3">
    <source>
        <dbReference type="ARBA" id="ARBA00022729"/>
    </source>
</evidence>
<evidence type="ECO:0000256" key="5">
    <source>
        <dbReference type="SAM" id="SignalP"/>
    </source>
</evidence>
<evidence type="ECO:0000259" key="6">
    <source>
        <dbReference type="Pfam" id="PF13458"/>
    </source>
</evidence>
<dbReference type="GO" id="GO:0006865">
    <property type="term" value="P:amino acid transport"/>
    <property type="evidence" value="ECO:0007669"/>
    <property type="project" value="UniProtKB-KW"/>
</dbReference>
<evidence type="ECO:0000256" key="1">
    <source>
        <dbReference type="ARBA" id="ARBA00010062"/>
    </source>
</evidence>
<protein>
    <submittedName>
        <fullName evidence="7">Branched chain amino acid ABC transporter substrate-binding protein</fullName>
    </submittedName>
</protein>
<evidence type="ECO:0000256" key="4">
    <source>
        <dbReference type="ARBA" id="ARBA00022970"/>
    </source>
</evidence>
<dbReference type="RefSeq" id="WP_188963103.1">
    <property type="nucleotide sequence ID" value="NZ_BMOE01000006.1"/>
</dbReference>
<dbReference type="SUPFAM" id="SSF53822">
    <property type="entry name" value="Periplasmic binding protein-like I"/>
    <property type="match status" value="1"/>
</dbReference>
<comment type="caution">
    <text evidence="7">The sequence shown here is derived from an EMBL/GenBank/DDBJ whole genome shotgun (WGS) entry which is preliminary data.</text>
</comment>
<dbReference type="InterPro" id="IPR000709">
    <property type="entry name" value="Leu_Ile_Val-bd"/>
</dbReference>
<keyword evidence="8" id="KW-1185">Reference proteome</keyword>
<gene>
    <name evidence="7" type="ORF">GCM10008939_20410</name>
</gene>
<accession>A0A917PGC2</accession>
<feature type="signal peptide" evidence="5">
    <location>
        <begin position="1"/>
        <end position="22"/>
    </location>
</feature>
<dbReference type="Pfam" id="PF13458">
    <property type="entry name" value="Peripla_BP_6"/>
    <property type="match status" value="1"/>
</dbReference>
<feature type="domain" description="Leucine-binding protein" evidence="6">
    <location>
        <begin position="26"/>
        <end position="368"/>
    </location>
</feature>
<dbReference type="PANTHER" id="PTHR47151:SF2">
    <property type="entry name" value="AMINO ACID BINDING PROTEIN"/>
    <property type="match status" value="1"/>
</dbReference>
<dbReference type="InterPro" id="IPR028081">
    <property type="entry name" value="Leu-bd"/>
</dbReference>
<dbReference type="PRINTS" id="PR00337">
    <property type="entry name" value="LEUILEVALBP"/>
</dbReference>
<sequence length="383" mass="39871">MTHRTLTLTALTALLTLGAAQALPVIKLATLSPLSGGQSDQGLQIRNATQLAVAAYQARFKAAGFELQLVTYDDQADPTTGTALARRIAADPAILALIGTYNSGVAVPVSDVLLGAHIPMITPSATGVKVTARGLPNVNRVVARDDAQGSAIGKFIATTLKAKKVYMLDDKTAYGQGLASEVEKYLRAHGVTILASEGTEEKSDFSSIISKIKALNPDAVFFGGIFNQGAPFVKQLRESGVTSAVMGGDGWDSSEFQRLAGSTASGVMYTATAAPASSLPKAATFAALYRKTFNADVQGFGVTAYDAANIALGTILNLARKSGGKVPDHAAVEAGIRASRTTGLLSGTVQFDKLGDRLDARIFVIRIQPDLSIKVVDAVSADK</sequence>
<proteinExistence type="inferred from homology"/>
<evidence type="ECO:0000313" key="7">
    <source>
        <dbReference type="EMBL" id="GGJ76148.1"/>
    </source>
</evidence>